<feature type="region of interest" description="Disordered" evidence="1">
    <location>
        <begin position="316"/>
        <end position="357"/>
    </location>
</feature>
<evidence type="ECO:0000256" key="1">
    <source>
        <dbReference type="SAM" id="MobiDB-lite"/>
    </source>
</evidence>
<reference evidence="2 3" key="1">
    <citation type="submission" date="2024-02" db="EMBL/GenBank/DDBJ databases">
        <title>A draft genome for the cacao thread blight pathogen Marasmius crinis-equi.</title>
        <authorList>
            <person name="Cohen S.P."/>
            <person name="Baruah I.K."/>
            <person name="Amoako-Attah I."/>
            <person name="Bukari Y."/>
            <person name="Meinhardt L.W."/>
            <person name="Bailey B.A."/>
        </authorList>
    </citation>
    <scope>NUCLEOTIDE SEQUENCE [LARGE SCALE GENOMIC DNA]</scope>
    <source>
        <strain evidence="2 3">GH-76</strain>
    </source>
</reference>
<keyword evidence="3" id="KW-1185">Reference proteome</keyword>
<evidence type="ECO:0000313" key="3">
    <source>
        <dbReference type="Proteomes" id="UP001465976"/>
    </source>
</evidence>
<feature type="compositionally biased region" description="Polar residues" evidence="1">
    <location>
        <begin position="200"/>
        <end position="209"/>
    </location>
</feature>
<name>A0ABR3F2N2_9AGAR</name>
<organism evidence="2 3">
    <name type="scientific">Marasmius crinis-equi</name>
    <dbReference type="NCBI Taxonomy" id="585013"/>
    <lineage>
        <taxon>Eukaryota</taxon>
        <taxon>Fungi</taxon>
        <taxon>Dikarya</taxon>
        <taxon>Basidiomycota</taxon>
        <taxon>Agaricomycotina</taxon>
        <taxon>Agaricomycetes</taxon>
        <taxon>Agaricomycetidae</taxon>
        <taxon>Agaricales</taxon>
        <taxon>Marasmiineae</taxon>
        <taxon>Marasmiaceae</taxon>
        <taxon>Marasmius</taxon>
    </lineage>
</organism>
<feature type="compositionally biased region" description="Polar residues" evidence="1">
    <location>
        <begin position="316"/>
        <end position="326"/>
    </location>
</feature>
<comment type="caution">
    <text evidence="2">The sequence shown here is derived from an EMBL/GenBank/DDBJ whole genome shotgun (WGS) entry which is preliminary data.</text>
</comment>
<gene>
    <name evidence="2" type="ORF">V5O48_012514</name>
</gene>
<dbReference type="Proteomes" id="UP001465976">
    <property type="component" value="Unassembled WGS sequence"/>
</dbReference>
<feature type="compositionally biased region" description="Low complexity" evidence="1">
    <location>
        <begin position="221"/>
        <end position="234"/>
    </location>
</feature>
<feature type="compositionally biased region" description="Basic and acidic residues" evidence="1">
    <location>
        <begin position="120"/>
        <end position="179"/>
    </location>
</feature>
<feature type="region of interest" description="Disordered" evidence="1">
    <location>
        <begin position="120"/>
        <end position="253"/>
    </location>
</feature>
<protein>
    <submittedName>
        <fullName evidence="2">Uncharacterized protein</fullName>
    </submittedName>
</protein>
<dbReference type="EMBL" id="JBAHYK010001115">
    <property type="protein sequence ID" value="KAL0569455.1"/>
    <property type="molecule type" value="Genomic_DNA"/>
</dbReference>
<feature type="compositionally biased region" description="Basic residues" evidence="1">
    <location>
        <begin position="188"/>
        <end position="199"/>
    </location>
</feature>
<evidence type="ECO:0000313" key="2">
    <source>
        <dbReference type="EMBL" id="KAL0569455.1"/>
    </source>
</evidence>
<proteinExistence type="predicted"/>
<accession>A0ABR3F2N2</accession>
<sequence length="370" mass="41638">MAPRLRLEFHPQTKPTHPKMMGLFNRAYPVANLNTGEGLPGVDICPYGLTHVIGIHVSTNAVQVLNLGRLRYRCQACNPRFPHVIRGSPLSRQQAIQLSKYVIAWDKDYAQRKADARAKKTAEEKAENARLRAEEKAQRNEEKERERAEKKAQREEQRERDKAEKAREREAKRLEKAQEKAAQAAAKKTPKPRASRKRQVQSSPIPQVKSTPTARRPRPRTTPNTPSTPSNTTRDWYELPELDDDWSPPPLSEVHNVSYADYVFDSDEDLDVSNANEALEVSDDEAEDVASIANSTSSAVAGPLSTNDRAMMSTIFPASTSNSAPPNFTARKRRQEDDSTVLNSGKRVKSVRDRGDDLDETFMKGLLEQL</sequence>